<evidence type="ECO:0000256" key="1">
    <source>
        <dbReference type="SAM" id="MobiDB-lite"/>
    </source>
</evidence>
<dbReference type="AlphaFoldDB" id="A0A9P7YB22"/>
<reference evidence="2" key="1">
    <citation type="journal article" date="2021" name="IMA Fungus">
        <title>Genomic characterization of three marine fungi, including Emericellopsis atlantica sp. nov. with signatures of a generalist lifestyle and marine biomass degradation.</title>
        <authorList>
            <person name="Hagestad O.C."/>
            <person name="Hou L."/>
            <person name="Andersen J.H."/>
            <person name="Hansen E.H."/>
            <person name="Altermark B."/>
            <person name="Li C."/>
            <person name="Kuhnert E."/>
            <person name="Cox R.J."/>
            <person name="Crous P.W."/>
            <person name="Spatafora J.W."/>
            <person name="Lail K."/>
            <person name="Amirebrahimi M."/>
            <person name="Lipzen A."/>
            <person name="Pangilinan J."/>
            <person name="Andreopoulos W."/>
            <person name="Hayes R.D."/>
            <person name="Ng V."/>
            <person name="Grigoriev I.V."/>
            <person name="Jackson S.A."/>
            <person name="Sutton T.D.S."/>
            <person name="Dobson A.D.W."/>
            <person name="Rama T."/>
        </authorList>
    </citation>
    <scope>NUCLEOTIDE SEQUENCE</scope>
    <source>
        <strain evidence="2">TRa018bII</strain>
    </source>
</reference>
<dbReference type="Proteomes" id="UP000824998">
    <property type="component" value="Unassembled WGS sequence"/>
</dbReference>
<proteinExistence type="predicted"/>
<evidence type="ECO:0000313" key="3">
    <source>
        <dbReference type="Proteomes" id="UP000824998"/>
    </source>
</evidence>
<organism evidence="2 3">
    <name type="scientific">Amylocarpus encephaloides</name>
    <dbReference type="NCBI Taxonomy" id="45428"/>
    <lineage>
        <taxon>Eukaryota</taxon>
        <taxon>Fungi</taxon>
        <taxon>Dikarya</taxon>
        <taxon>Ascomycota</taxon>
        <taxon>Pezizomycotina</taxon>
        <taxon>Leotiomycetes</taxon>
        <taxon>Helotiales</taxon>
        <taxon>Helotiales incertae sedis</taxon>
        <taxon>Amylocarpus</taxon>
    </lineage>
</organism>
<feature type="compositionally biased region" description="Acidic residues" evidence="1">
    <location>
        <begin position="214"/>
        <end position="228"/>
    </location>
</feature>
<gene>
    <name evidence="2" type="ORF">BJ875DRAFT_154943</name>
</gene>
<comment type="caution">
    <text evidence="2">The sequence shown here is derived from an EMBL/GenBank/DDBJ whole genome shotgun (WGS) entry which is preliminary data.</text>
</comment>
<feature type="region of interest" description="Disordered" evidence="1">
    <location>
        <begin position="88"/>
        <end position="118"/>
    </location>
</feature>
<evidence type="ECO:0000313" key="2">
    <source>
        <dbReference type="EMBL" id="KAG9230440.1"/>
    </source>
</evidence>
<name>A0A9P7YB22_9HELO</name>
<sequence length="235" mass="26828">MDHVIPEPPDLVRLRYCTSRASSHASTHQPTFGKPRLSPPLHSKQTTTPPSLHISRHGLYTTTTDKKIPPLPPYLPLLTFPLRPPKLLPKLPPANPPPRAPLRSLPPRAPHPPRTPGRRRIARATVRCTVRSLDIATRNGRRLSRRRDRRDGVLQRGGGGADRLREGSLGMWICEGEGGWRAPSCRSGRPRWMMAMWWWWWKRRRERGGRGMGDEEEEVVVEEEEEEERGAGAWT</sequence>
<feature type="region of interest" description="Disordered" evidence="1">
    <location>
        <begin position="21"/>
        <end position="53"/>
    </location>
</feature>
<feature type="region of interest" description="Disordered" evidence="1">
    <location>
        <begin position="208"/>
        <end position="235"/>
    </location>
</feature>
<protein>
    <submittedName>
        <fullName evidence="2">Uncharacterized protein</fullName>
    </submittedName>
</protein>
<feature type="region of interest" description="Disordered" evidence="1">
    <location>
        <begin position="139"/>
        <end position="161"/>
    </location>
</feature>
<feature type="compositionally biased region" description="Pro residues" evidence="1">
    <location>
        <begin position="88"/>
        <end position="100"/>
    </location>
</feature>
<accession>A0A9P7YB22</accession>
<feature type="compositionally biased region" description="Polar residues" evidence="1">
    <location>
        <begin position="21"/>
        <end position="30"/>
    </location>
</feature>
<dbReference type="EMBL" id="MU251672">
    <property type="protein sequence ID" value="KAG9230440.1"/>
    <property type="molecule type" value="Genomic_DNA"/>
</dbReference>
<keyword evidence="3" id="KW-1185">Reference proteome</keyword>
<feature type="compositionally biased region" description="Basic residues" evidence="1">
    <location>
        <begin position="139"/>
        <end position="148"/>
    </location>
</feature>